<sequence length="129" mass="13450">MTSRLETLPDAPGDRDAVREVPPRVVAELNGVAADLLDGVPGSRTFATPDGAAVALLVVAGDDVNVSFVATRPSARRQGRATALVVGALARARDDGARTASLQSTDAGRGLYGRLGFTVLGRWREWVPA</sequence>
<dbReference type="PROSITE" id="PS51186">
    <property type="entry name" value="GNAT"/>
    <property type="match status" value="1"/>
</dbReference>
<name>A0A521FV73_9ACTN</name>
<dbReference type="GO" id="GO:0016747">
    <property type="term" value="F:acyltransferase activity, transferring groups other than amino-acyl groups"/>
    <property type="evidence" value="ECO:0007669"/>
    <property type="project" value="InterPro"/>
</dbReference>
<keyword evidence="3" id="KW-1185">Reference proteome</keyword>
<dbReference type="SUPFAM" id="SSF55729">
    <property type="entry name" value="Acyl-CoA N-acyltransferases (Nat)"/>
    <property type="match status" value="1"/>
</dbReference>
<dbReference type="AlphaFoldDB" id="A0A521FV73"/>
<accession>A0A521FV73</accession>
<dbReference type="InterPro" id="IPR000182">
    <property type="entry name" value="GNAT_dom"/>
</dbReference>
<evidence type="ECO:0000313" key="3">
    <source>
        <dbReference type="Proteomes" id="UP000317484"/>
    </source>
</evidence>
<dbReference type="Gene3D" id="3.40.630.30">
    <property type="match status" value="1"/>
</dbReference>
<evidence type="ECO:0000313" key="2">
    <source>
        <dbReference type="EMBL" id="SMP00078.1"/>
    </source>
</evidence>
<keyword evidence="2" id="KW-0808">Transferase</keyword>
<protein>
    <submittedName>
        <fullName evidence="2">Acetyltransferase (GNAT) domain-containing protein</fullName>
    </submittedName>
</protein>
<reference evidence="2 3" key="1">
    <citation type="submission" date="2017-05" db="EMBL/GenBank/DDBJ databases">
        <authorList>
            <person name="Varghese N."/>
            <person name="Submissions S."/>
        </authorList>
    </citation>
    <scope>NUCLEOTIDE SEQUENCE [LARGE SCALE GENOMIC DNA]</scope>
    <source>
        <strain evidence="2 3">DSM 46834</strain>
    </source>
</reference>
<feature type="domain" description="N-acetyltransferase" evidence="1">
    <location>
        <begin position="5"/>
        <end position="129"/>
    </location>
</feature>
<dbReference type="Pfam" id="PF13508">
    <property type="entry name" value="Acetyltransf_7"/>
    <property type="match status" value="1"/>
</dbReference>
<organism evidence="2 3">
    <name type="scientific">Geodermatophilus aquaeductus</name>
    <dbReference type="NCBI Taxonomy" id="1564161"/>
    <lineage>
        <taxon>Bacteria</taxon>
        <taxon>Bacillati</taxon>
        <taxon>Actinomycetota</taxon>
        <taxon>Actinomycetes</taxon>
        <taxon>Geodermatophilales</taxon>
        <taxon>Geodermatophilaceae</taxon>
        <taxon>Geodermatophilus</taxon>
    </lineage>
</organism>
<proteinExistence type="predicted"/>
<dbReference type="CDD" id="cd04301">
    <property type="entry name" value="NAT_SF"/>
    <property type="match status" value="1"/>
</dbReference>
<dbReference type="Proteomes" id="UP000317484">
    <property type="component" value="Unassembled WGS sequence"/>
</dbReference>
<dbReference type="InterPro" id="IPR016181">
    <property type="entry name" value="Acyl_CoA_acyltransferase"/>
</dbReference>
<gene>
    <name evidence="2" type="ORF">SAMN06273567_12316</name>
</gene>
<evidence type="ECO:0000259" key="1">
    <source>
        <dbReference type="PROSITE" id="PS51186"/>
    </source>
</evidence>
<dbReference type="EMBL" id="FXTJ01000023">
    <property type="protein sequence ID" value="SMP00078.1"/>
    <property type="molecule type" value="Genomic_DNA"/>
</dbReference>